<dbReference type="PANTHER" id="PTHR21838:SF2">
    <property type="entry name" value="COILED-COIL DOMAIN-CONTAINING PROTEIN 137"/>
    <property type="match status" value="1"/>
</dbReference>
<dbReference type="AlphaFoldDB" id="J4GNZ8"/>
<evidence type="ECO:0000313" key="3">
    <source>
        <dbReference type="Proteomes" id="UP000006352"/>
    </source>
</evidence>
<accession>J4GNZ8</accession>
<dbReference type="PANTHER" id="PTHR21838">
    <property type="entry name" value="COILED-COIL DOMAIN-CONTAINING PROTEIN 137"/>
    <property type="match status" value="1"/>
</dbReference>
<feature type="region of interest" description="Disordered" evidence="1">
    <location>
        <begin position="53"/>
        <end position="213"/>
    </location>
</feature>
<dbReference type="OrthoDB" id="5876637at2759"/>
<evidence type="ECO:0000256" key="1">
    <source>
        <dbReference type="SAM" id="MobiDB-lite"/>
    </source>
</evidence>
<feature type="compositionally biased region" description="Basic and acidic residues" evidence="1">
    <location>
        <begin position="100"/>
        <end position="114"/>
    </location>
</feature>
<dbReference type="STRING" id="599839.J4GNZ8"/>
<organism evidence="2 3">
    <name type="scientific">Fibroporia radiculosa</name>
    <dbReference type="NCBI Taxonomy" id="599839"/>
    <lineage>
        <taxon>Eukaryota</taxon>
        <taxon>Fungi</taxon>
        <taxon>Dikarya</taxon>
        <taxon>Basidiomycota</taxon>
        <taxon>Agaricomycotina</taxon>
        <taxon>Agaricomycetes</taxon>
        <taxon>Polyporales</taxon>
        <taxon>Fibroporiaceae</taxon>
        <taxon>Fibroporia</taxon>
    </lineage>
</organism>
<dbReference type="HOGENOM" id="CLU_075896_0_0_1"/>
<feature type="compositionally biased region" description="Polar residues" evidence="1">
    <location>
        <begin position="132"/>
        <end position="156"/>
    </location>
</feature>
<dbReference type="GO" id="GO:0005634">
    <property type="term" value="C:nucleus"/>
    <property type="evidence" value="ECO:0007669"/>
    <property type="project" value="TreeGrafter"/>
</dbReference>
<proteinExistence type="predicted"/>
<feature type="region of interest" description="Disordered" evidence="1">
    <location>
        <begin position="1"/>
        <end position="26"/>
    </location>
</feature>
<dbReference type="InParanoid" id="J4GNZ8"/>
<feature type="compositionally biased region" description="Basic and acidic residues" evidence="1">
    <location>
        <begin position="157"/>
        <end position="179"/>
    </location>
</feature>
<dbReference type="EMBL" id="HE797066">
    <property type="protein sequence ID" value="CCM02150.1"/>
    <property type="molecule type" value="Genomic_DNA"/>
</dbReference>
<gene>
    <name evidence="2" type="ORF">FIBRA_04228</name>
</gene>
<dbReference type="GeneID" id="24097061"/>
<evidence type="ECO:0000313" key="2">
    <source>
        <dbReference type="EMBL" id="CCM02150.1"/>
    </source>
</evidence>
<dbReference type="Proteomes" id="UP000006352">
    <property type="component" value="Unassembled WGS sequence"/>
</dbReference>
<dbReference type="InterPro" id="IPR026680">
    <property type="entry name" value="CCDC137"/>
</dbReference>
<name>J4GNZ8_9APHY</name>
<sequence>MPHKRAKRSVREKDRSQSGLNLPPGALHAIDHEEMPKGAARILNAAKVQAEYRMKRKRTPDEGAADSGSIPRKKRKSAAEDARGQTMKIQPGESMTHFNRRVEDSMRGVLREAMKSSSAHARRAKKERVSEKSSQSNAKSIAATPQSKKSEITMSESDNKPKSPALKETKAAQKSKLTEFAHLSTSTPKRLNDIVQAPPELKKLPRGAKPRLSATSGITLAQGAISMAQKAMLEEERERVVKLYREMKKAKAGV</sequence>
<reference evidence="2 3" key="1">
    <citation type="journal article" date="2012" name="Appl. Environ. Microbiol.">
        <title>Short-read sequencing for genomic analysis of the brown rot fungus Fibroporia radiculosa.</title>
        <authorList>
            <person name="Tang J.D."/>
            <person name="Perkins A.D."/>
            <person name="Sonstegard T.S."/>
            <person name="Schroeder S.G."/>
            <person name="Burgess S.C."/>
            <person name="Diehl S.V."/>
        </authorList>
    </citation>
    <scope>NUCLEOTIDE SEQUENCE [LARGE SCALE GENOMIC DNA]</scope>
    <source>
        <strain evidence="2 3">TFFH 294</strain>
    </source>
</reference>
<dbReference type="RefSeq" id="XP_012181433.1">
    <property type="nucleotide sequence ID" value="XM_012326043.1"/>
</dbReference>
<protein>
    <submittedName>
        <fullName evidence="2">Uncharacterized protein</fullName>
    </submittedName>
</protein>
<keyword evidence="3" id="KW-1185">Reference proteome</keyword>